<feature type="non-terminal residue" evidence="3">
    <location>
        <position position="271"/>
    </location>
</feature>
<dbReference type="GO" id="GO:0005886">
    <property type="term" value="C:plasma membrane"/>
    <property type="evidence" value="ECO:0007669"/>
    <property type="project" value="TreeGrafter"/>
</dbReference>
<dbReference type="GO" id="GO:0005737">
    <property type="term" value="C:cytoplasm"/>
    <property type="evidence" value="ECO:0007669"/>
    <property type="project" value="TreeGrafter"/>
</dbReference>
<evidence type="ECO:0000313" key="4">
    <source>
        <dbReference type="Proteomes" id="UP000729357"/>
    </source>
</evidence>
<dbReference type="GO" id="GO:0031267">
    <property type="term" value="F:small GTPase binding"/>
    <property type="evidence" value="ECO:0007669"/>
    <property type="project" value="TreeGrafter"/>
</dbReference>
<dbReference type="GO" id="GO:0005085">
    <property type="term" value="F:guanyl-nucleotide exchange factor activity"/>
    <property type="evidence" value="ECO:0007669"/>
    <property type="project" value="InterPro"/>
</dbReference>
<dbReference type="InterPro" id="IPR032376">
    <property type="entry name" value="DOCK_N"/>
</dbReference>
<evidence type="ECO:0000259" key="2">
    <source>
        <dbReference type="Pfam" id="PF16172"/>
    </source>
</evidence>
<proteinExistence type="predicted"/>
<evidence type="ECO:0000313" key="3">
    <source>
        <dbReference type="EMBL" id="KAG9918960.1"/>
    </source>
</evidence>
<feature type="compositionally biased region" description="Basic residues" evidence="1">
    <location>
        <begin position="55"/>
        <end position="70"/>
    </location>
</feature>
<dbReference type="InterPro" id="IPR026791">
    <property type="entry name" value="DOCK"/>
</dbReference>
<dbReference type="PANTHER" id="PTHR45653:SF10">
    <property type="entry name" value="MYOBLAST CITY, ISOFORM B"/>
    <property type="match status" value="1"/>
</dbReference>
<feature type="domain" description="Dedicator of cytokinesis N-terminal" evidence="2">
    <location>
        <begin position="98"/>
        <end position="264"/>
    </location>
</feature>
<evidence type="ECO:0000256" key="1">
    <source>
        <dbReference type="SAM" id="MobiDB-lite"/>
    </source>
</evidence>
<organism evidence="3 4">
    <name type="scientific">Aureobasidium melanogenum</name>
    <name type="common">Aureobasidium pullulans var. melanogenum</name>
    <dbReference type="NCBI Taxonomy" id="46634"/>
    <lineage>
        <taxon>Eukaryota</taxon>
        <taxon>Fungi</taxon>
        <taxon>Dikarya</taxon>
        <taxon>Ascomycota</taxon>
        <taxon>Pezizomycotina</taxon>
        <taxon>Dothideomycetes</taxon>
        <taxon>Dothideomycetidae</taxon>
        <taxon>Dothideales</taxon>
        <taxon>Saccotheciaceae</taxon>
        <taxon>Aureobasidium</taxon>
    </lineage>
</organism>
<name>A0A9P8EYC6_AURME</name>
<dbReference type="EMBL" id="JAHFXS010008826">
    <property type="protein sequence ID" value="KAG9918960.1"/>
    <property type="molecule type" value="Genomic_DNA"/>
</dbReference>
<gene>
    <name evidence="3" type="ORF">KCU98_g22564</name>
</gene>
<dbReference type="Gene3D" id="1.20.1270.350">
    <property type="entry name" value="Dedicator of cytokinesis N-terminal subdomain"/>
    <property type="match status" value="1"/>
</dbReference>
<dbReference type="Pfam" id="PF16172">
    <property type="entry name" value="DOCK_N"/>
    <property type="match status" value="1"/>
</dbReference>
<feature type="region of interest" description="Disordered" evidence="1">
    <location>
        <begin position="23"/>
        <end position="82"/>
    </location>
</feature>
<reference evidence="3" key="1">
    <citation type="journal article" date="2021" name="J Fungi (Basel)">
        <title>Virulence traits and population genomics of the black yeast Aureobasidium melanogenum.</title>
        <authorList>
            <person name="Cernosa A."/>
            <person name="Sun X."/>
            <person name="Gostincar C."/>
            <person name="Fang C."/>
            <person name="Gunde-Cimerman N."/>
            <person name="Song Z."/>
        </authorList>
    </citation>
    <scope>NUCLEOTIDE SEQUENCE</scope>
    <source>
        <strain evidence="3">EXF-9298</strain>
    </source>
</reference>
<dbReference type="GO" id="GO:0007264">
    <property type="term" value="P:small GTPase-mediated signal transduction"/>
    <property type="evidence" value="ECO:0007669"/>
    <property type="project" value="InterPro"/>
</dbReference>
<comment type="caution">
    <text evidence="3">The sequence shown here is derived from an EMBL/GenBank/DDBJ whole genome shotgun (WGS) entry which is preliminary data.</text>
</comment>
<protein>
    <recommendedName>
        <fullName evidence="2">Dedicator of cytokinesis N-terminal domain-containing protein</fullName>
    </recommendedName>
</protein>
<reference evidence="3" key="2">
    <citation type="submission" date="2021-08" db="EMBL/GenBank/DDBJ databases">
        <authorList>
            <person name="Gostincar C."/>
            <person name="Sun X."/>
            <person name="Song Z."/>
            <person name="Gunde-Cimerman N."/>
        </authorList>
    </citation>
    <scope>NUCLEOTIDE SEQUENCE</scope>
    <source>
        <strain evidence="3">EXF-9298</strain>
    </source>
</reference>
<accession>A0A9P8EYC6</accession>
<sequence length="271" mass="30354">MPRAYAGIFPRNCIEVREVLTEDDEVGEEEKGQLDTAQANGGAQNGHDPLEVSKHAPRRGKSKRRTRLFPHKPNDAHLLPMDVQPRPVGALKEEAPLPALRIGDATPFSSEEPLVDEISSCLREWHSTHVHQLILNHEYDLLEKLSDLAGRLDNARKQLIHDLLTEKELAALRERTVWDLVDGNKLLQGEVIVRSPQEKGRILTAQDSIMEMLELQALMSMRNRPPPPPTQESLVSHLLVDLKQTGDMSGEPGVLHMYLCRQASDAVPRAV</sequence>
<dbReference type="InterPro" id="IPR042455">
    <property type="entry name" value="DOCK_N_sub1"/>
</dbReference>
<keyword evidence="4" id="KW-1185">Reference proteome</keyword>
<dbReference type="PANTHER" id="PTHR45653">
    <property type="entry name" value="DEDICATOR OF CYTOKINESIS"/>
    <property type="match status" value="1"/>
</dbReference>
<dbReference type="Proteomes" id="UP000729357">
    <property type="component" value="Unassembled WGS sequence"/>
</dbReference>
<dbReference type="AlphaFoldDB" id="A0A9P8EYC6"/>